<gene>
    <name evidence="3" type="primary">LOC115875701</name>
</gene>
<dbReference type="GeneID" id="115875701"/>
<dbReference type="InterPro" id="IPR036875">
    <property type="entry name" value="Znf_CCHC_sf"/>
</dbReference>
<dbReference type="Gene3D" id="4.10.60.10">
    <property type="entry name" value="Zinc finger, CCHC-type"/>
    <property type="match status" value="1"/>
</dbReference>
<feature type="domain" description="CCHC-type" evidence="1">
    <location>
        <begin position="107"/>
        <end position="123"/>
    </location>
</feature>
<dbReference type="GO" id="GO:0003676">
    <property type="term" value="F:nucleic acid binding"/>
    <property type="evidence" value="ECO:0007669"/>
    <property type="project" value="InterPro"/>
</dbReference>
<dbReference type="SMART" id="SM00343">
    <property type="entry name" value="ZnF_C2HC"/>
    <property type="match status" value="2"/>
</dbReference>
<reference evidence="3" key="1">
    <citation type="submission" date="2025-08" db="UniProtKB">
        <authorList>
            <consortium name="RefSeq"/>
        </authorList>
    </citation>
    <scope>IDENTIFICATION</scope>
    <source>
        <tissue evidence="3">Gonads</tissue>
    </source>
</reference>
<dbReference type="Proteomes" id="UP000504635">
    <property type="component" value="Unplaced"/>
</dbReference>
<dbReference type="RefSeq" id="XP_030747079.1">
    <property type="nucleotide sequence ID" value="XM_030891219.1"/>
</dbReference>
<accession>A0A6J2X887</accession>
<dbReference type="KEGG" id="soy:115875701"/>
<dbReference type="SUPFAM" id="SSF57756">
    <property type="entry name" value="Retrovirus zinc finger-like domains"/>
    <property type="match status" value="1"/>
</dbReference>
<dbReference type="GO" id="GO:0008270">
    <property type="term" value="F:zinc ion binding"/>
    <property type="evidence" value="ECO:0007669"/>
    <property type="project" value="InterPro"/>
</dbReference>
<dbReference type="InterPro" id="IPR001878">
    <property type="entry name" value="Znf_CCHC"/>
</dbReference>
<dbReference type="OrthoDB" id="6783097at2759"/>
<keyword evidence="2" id="KW-1185">Reference proteome</keyword>
<proteinExistence type="predicted"/>
<feature type="domain" description="CCHC-type" evidence="1">
    <location>
        <begin position="56"/>
        <end position="72"/>
    </location>
</feature>
<organism evidence="2 3">
    <name type="scientific">Sitophilus oryzae</name>
    <name type="common">Rice weevil</name>
    <name type="synonym">Curculio oryzae</name>
    <dbReference type="NCBI Taxonomy" id="7048"/>
    <lineage>
        <taxon>Eukaryota</taxon>
        <taxon>Metazoa</taxon>
        <taxon>Ecdysozoa</taxon>
        <taxon>Arthropoda</taxon>
        <taxon>Hexapoda</taxon>
        <taxon>Insecta</taxon>
        <taxon>Pterygota</taxon>
        <taxon>Neoptera</taxon>
        <taxon>Endopterygota</taxon>
        <taxon>Coleoptera</taxon>
        <taxon>Polyphaga</taxon>
        <taxon>Cucujiformia</taxon>
        <taxon>Curculionidae</taxon>
        <taxon>Dryophthorinae</taxon>
        <taxon>Sitophilus</taxon>
    </lineage>
</organism>
<dbReference type="AlphaFoldDB" id="A0A6J2X887"/>
<name>A0A6J2X887_SITOR</name>
<evidence type="ECO:0000313" key="2">
    <source>
        <dbReference type="Proteomes" id="UP000504635"/>
    </source>
</evidence>
<evidence type="ECO:0000313" key="3">
    <source>
        <dbReference type="RefSeq" id="XP_030747079.1"/>
    </source>
</evidence>
<evidence type="ECO:0000259" key="1">
    <source>
        <dbReference type="SMART" id="SM00343"/>
    </source>
</evidence>
<protein>
    <submittedName>
        <fullName evidence="3">Uncharacterized protein LOC115875701</fullName>
    </submittedName>
</protein>
<sequence length="206" mass="23487">MVYGLLHYRIRKRVNRDDVQNFNDLLQLTRAVERTLGEKEPKESKSVEKARKAGLHCVYCKNYGHTKDICRKLKRNQDTRVKQETPNPIQASGSKMEETVNSTSTLTCYGCGKKGFIKSNCPDCRKQNSKNNNVITTARIAEFYTEQYNSDSRFQPLVSVEMLGQTSVACIDTGARGSLADPHTINVIMQLMDHAQPARQRTHFVW</sequence>
<dbReference type="InParanoid" id="A0A6J2X887"/>